<dbReference type="InterPro" id="IPR005184">
    <property type="entry name" value="DUF306_Meta_HslJ"/>
</dbReference>
<sequence length="158" mass="16421">MLTVAAALAAGVAVSGCTTNPGASDANTVPDTRADSDTRAASEALVGTYWKLMTLDGKPVTVADNMREAHLVLDAQGRVTGSTGCNRLMGSYTLQDDTLTFSQLASTRMACPGEVAALEQAWLATLSETAHYSIEGQSLVLEDAGDHALAELKANALY</sequence>
<dbReference type="Proteomes" id="UP000186878">
    <property type="component" value="Unassembled WGS sequence"/>
</dbReference>
<evidence type="ECO:0000313" key="3">
    <source>
        <dbReference type="EMBL" id="OLO05217.1"/>
    </source>
</evidence>
<evidence type="ECO:0000259" key="2">
    <source>
        <dbReference type="Pfam" id="PF03724"/>
    </source>
</evidence>
<evidence type="ECO:0000256" key="1">
    <source>
        <dbReference type="SAM" id="MobiDB-lite"/>
    </source>
</evidence>
<organism evidence="3 4">
    <name type="scientific">Salinicola socius</name>
    <dbReference type="NCBI Taxonomy" id="404433"/>
    <lineage>
        <taxon>Bacteria</taxon>
        <taxon>Pseudomonadati</taxon>
        <taxon>Pseudomonadota</taxon>
        <taxon>Gammaproteobacteria</taxon>
        <taxon>Oceanospirillales</taxon>
        <taxon>Halomonadaceae</taxon>
        <taxon>Salinicola</taxon>
    </lineage>
</organism>
<dbReference type="InterPro" id="IPR038670">
    <property type="entry name" value="HslJ-like_sf"/>
</dbReference>
<dbReference type="STRING" id="404433.BTW07_06100"/>
<gene>
    <name evidence="3" type="ORF">BTW07_06100</name>
</gene>
<dbReference type="EMBL" id="MSDO01000005">
    <property type="protein sequence ID" value="OLO05217.1"/>
    <property type="molecule type" value="Genomic_DNA"/>
</dbReference>
<dbReference type="Pfam" id="PF03724">
    <property type="entry name" value="META"/>
    <property type="match status" value="1"/>
</dbReference>
<protein>
    <recommendedName>
        <fullName evidence="2">DUF306 domain-containing protein</fullName>
    </recommendedName>
</protein>
<dbReference type="PANTHER" id="PTHR35535:SF1">
    <property type="entry name" value="HEAT SHOCK PROTEIN HSLJ"/>
    <property type="match status" value="1"/>
</dbReference>
<name>A0A1Q8SUY8_9GAMM</name>
<dbReference type="InterPro" id="IPR053147">
    <property type="entry name" value="Hsp_HslJ-like"/>
</dbReference>
<feature type="compositionally biased region" description="Polar residues" evidence="1">
    <location>
        <begin position="19"/>
        <end position="30"/>
    </location>
</feature>
<feature type="domain" description="DUF306" evidence="2">
    <location>
        <begin position="43"/>
        <end position="151"/>
    </location>
</feature>
<proteinExistence type="predicted"/>
<dbReference type="Gene3D" id="2.40.128.270">
    <property type="match status" value="1"/>
</dbReference>
<accession>A0A1Q8SUY8</accession>
<reference evidence="3 4" key="1">
    <citation type="submission" date="2016-12" db="EMBL/GenBank/DDBJ databases">
        <title>Draft genome sequences of strains Salinicola socius SMB35, Salinicola sp. MH3R3-1 and Chromohalobacter sp. SMB17 from the Verkhnekamsk potash mining region of Russia.</title>
        <authorList>
            <person name="Mavrodi D.V."/>
            <person name="Olsson B.E."/>
            <person name="Korsakova E.S."/>
            <person name="Pyankova A."/>
            <person name="Mavrodi O.V."/>
            <person name="Plotnikova E.G."/>
        </authorList>
    </citation>
    <scope>NUCLEOTIDE SEQUENCE [LARGE SCALE GENOMIC DNA]</scope>
    <source>
        <strain evidence="3 4">SMB35</strain>
    </source>
</reference>
<evidence type="ECO:0000313" key="4">
    <source>
        <dbReference type="Proteomes" id="UP000186878"/>
    </source>
</evidence>
<comment type="caution">
    <text evidence="3">The sequence shown here is derived from an EMBL/GenBank/DDBJ whole genome shotgun (WGS) entry which is preliminary data.</text>
</comment>
<dbReference type="AlphaFoldDB" id="A0A1Q8SUY8"/>
<dbReference type="PANTHER" id="PTHR35535">
    <property type="entry name" value="HEAT SHOCK PROTEIN HSLJ"/>
    <property type="match status" value="1"/>
</dbReference>
<feature type="region of interest" description="Disordered" evidence="1">
    <location>
        <begin position="19"/>
        <end position="38"/>
    </location>
</feature>
<keyword evidence="4" id="KW-1185">Reference proteome</keyword>